<feature type="region of interest" description="Disordered" evidence="1">
    <location>
        <begin position="108"/>
        <end position="164"/>
    </location>
</feature>
<dbReference type="EMBL" id="CP003004">
    <property type="protein sequence ID" value="AEO57396.1"/>
    <property type="molecule type" value="Genomic_DNA"/>
</dbReference>
<gene>
    <name evidence="2" type="ORF">MYCTH_2059769</name>
</gene>
<dbReference type="RefSeq" id="XP_003662641.1">
    <property type="nucleotide sequence ID" value="XM_003662593.1"/>
</dbReference>
<proteinExistence type="predicted"/>
<evidence type="ECO:0000313" key="3">
    <source>
        <dbReference type="Proteomes" id="UP000007322"/>
    </source>
</evidence>
<protein>
    <submittedName>
        <fullName evidence="2">Uncharacterized protein</fullName>
    </submittedName>
</protein>
<reference evidence="2 3" key="1">
    <citation type="journal article" date="2011" name="Nat. Biotechnol.">
        <title>Comparative genomic analysis of the thermophilic biomass-degrading fungi Myceliophthora thermophila and Thielavia terrestris.</title>
        <authorList>
            <person name="Berka R.M."/>
            <person name="Grigoriev I.V."/>
            <person name="Otillar R."/>
            <person name="Salamov A."/>
            <person name="Grimwood J."/>
            <person name="Reid I."/>
            <person name="Ishmael N."/>
            <person name="John T."/>
            <person name="Darmond C."/>
            <person name="Moisan M.-C."/>
            <person name="Henrissat B."/>
            <person name="Coutinho P.M."/>
            <person name="Lombard V."/>
            <person name="Natvig D.O."/>
            <person name="Lindquist E."/>
            <person name="Schmutz J."/>
            <person name="Lucas S."/>
            <person name="Harris P."/>
            <person name="Powlowski J."/>
            <person name="Bellemare A."/>
            <person name="Taylor D."/>
            <person name="Butler G."/>
            <person name="de Vries R.P."/>
            <person name="Allijn I.E."/>
            <person name="van den Brink J."/>
            <person name="Ushinsky S."/>
            <person name="Storms R."/>
            <person name="Powell A.J."/>
            <person name="Paulsen I.T."/>
            <person name="Elbourne L.D.H."/>
            <person name="Baker S.E."/>
            <person name="Magnuson J."/>
            <person name="LaBoissiere S."/>
            <person name="Clutterbuck A.J."/>
            <person name="Martinez D."/>
            <person name="Wogulis M."/>
            <person name="de Leon A.L."/>
            <person name="Rey M.W."/>
            <person name="Tsang A."/>
        </authorList>
    </citation>
    <scope>NUCLEOTIDE SEQUENCE [LARGE SCALE GENOMIC DNA]</scope>
    <source>
        <strain evidence="3">ATCC 42464 / BCRC 31852 / DSM 1799</strain>
    </source>
</reference>
<dbReference type="OrthoDB" id="4586961at2759"/>
<accession>G2QCX6</accession>
<feature type="compositionally biased region" description="Low complexity" evidence="1">
    <location>
        <begin position="44"/>
        <end position="57"/>
    </location>
</feature>
<organism evidence="2 3">
    <name type="scientific">Thermothelomyces thermophilus (strain ATCC 42464 / BCRC 31852 / DSM 1799)</name>
    <name type="common">Sporotrichum thermophile</name>
    <dbReference type="NCBI Taxonomy" id="573729"/>
    <lineage>
        <taxon>Eukaryota</taxon>
        <taxon>Fungi</taxon>
        <taxon>Dikarya</taxon>
        <taxon>Ascomycota</taxon>
        <taxon>Pezizomycotina</taxon>
        <taxon>Sordariomycetes</taxon>
        <taxon>Sordariomycetidae</taxon>
        <taxon>Sordariales</taxon>
        <taxon>Chaetomiaceae</taxon>
        <taxon>Thermothelomyces</taxon>
    </lineage>
</organism>
<dbReference type="eggNOG" id="ENOG502T59J">
    <property type="taxonomic scope" value="Eukaryota"/>
</dbReference>
<dbReference type="HOGENOM" id="CLU_097277_0_0_1"/>
<feature type="region of interest" description="Disordered" evidence="1">
    <location>
        <begin position="40"/>
        <end position="72"/>
    </location>
</feature>
<dbReference type="GeneID" id="11512717"/>
<dbReference type="OMA" id="QEIQIVM"/>
<evidence type="ECO:0000256" key="1">
    <source>
        <dbReference type="SAM" id="MobiDB-lite"/>
    </source>
</evidence>
<dbReference type="InParanoid" id="G2QCX6"/>
<keyword evidence="3" id="KW-1185">Reference proteome</keyword>
<evidence type="ECO:0000313" key="2">
    <source>
        <dbReference type="EMBL" id="AEO57396.1"/>
    </source>
</evidence>
<dbReference type="Proteomes" id="UP000007322">
    <property type="component" value="Chromosome 3"/>
</dbReference>
<sequence>MSSSRDFVGLAEQASLQTSRSRQSITASLRYKASYFLSRGGTINTTTSNDNDNNSTTAYNNPQTFQPHPLKGTRGWFRSVGARFHRHSHATLESSESSHDIQLELEENSHITNLPSSSETTSSRSQPARRRPFRGRLRLHSLPARFRRRGDSRFSRPSSLSDSDKENFLAMTVPPARSRMVSNAGSWSSFRSGVQRAVRGKSGLAAHLSIKMLKQESRSGGWQLSLLRGPFLTQSVFRRHLHTMHTQHLC</sequence>
<feature type="compositionally biased region" description="Low complexity" evidence="1">
    <location>
        <begin position="116"/>
        <end position="126"/>
    </location>
</feature>
<name>G2QCX6_THET4</name>
<dbReference type="KEGG" id="mtm:MYCTH_2059769"/>
<dbReference type="AlphaFoldDB" id="G2QCX6"/>
<dbReference type="VEuPathDB" id="FungiDB:MYCTH_2059769"/>
<feature type="compositionally biased region" description="Basic residues" evidence="1">
    <location>
        <begin position="127"/>
        <end position="148"/>
    </location>
</feature>